<dbReference type="PANTHER" id="PTHR47091">
    <property type="entry name" value="ALPHA-PROTEIN KINASE 2-RELATED"/>
    <property type="match status" value="1"/>
</dbReference>
<dbReference type="InterPro" id="IPR003599">
    <property type="entry name" value="Ig_sub"/>
</dbReference>
<dbReference type="SUPFAM" id="SSF56112">
    <property type="entry name" value="Protein kinase-like (PK-like)"/>
    <property type="match status" value="1"/>
</dbReference>
<evidence type="ECO:0000256" key="8">
    <source>
        <dbReference type="ARBA" id="ARBA00047899"/>
    </source>
</evidence>
<name>A0A1S3MLF3_SALSA</name>
<comment type="catalytic activity">
    <reaction evidence="9">
        <text>L-seryl-[protein] + ATP = O-phospho-L-seryl-[protein] + ADP + H(+)</text>
        <dbReference type="Rhea" id="RHEA:17989"/>
        <dbReference type="Rhea" id="RHEA-COMP:9863"/>
        <dbReference type="Rhea" id="RHEA-COMP:11604"/>
        <dbReference type="ChEBI" id="CHEBI:15378"/>
        <dbReference type="ChEBI" id="CHEBI:29999"/>
        <dbReference type="ChEBI" id="CHEBI:30616"/>
        <dbReference type="ChEBI" id="CHEBI:83421"/>
        <dbReference type="ChEBI" id="CHEBI:456216"/>
        <dbReference type="EC" id="2.7.11.1"/>
    </reaction>
</comment>
<dbReference type="PROSITE" id="PS50835">
    <property type="entry name" value="IG_LIKE"/>
    <property type="match status" value="2"/>
</dbReference>
<evidence type="ECO:0000256" key="7">
    <source>
        <dbReference type="ARBA" id="ARBA00023319"/>
    </source>
</evidence>
<evidence type="ECO:0000256" key="1">
    <source>
        <dbReference type="ARBA" id="ARBA00008651"/>
    </source>
</evidence>
<dbReference type="EC" id="2.7.11.1" evidence="2"/>
<feature type="region of interest" description="Disordered" evidence="10">
    <location>
        <begin position="187"/>
        <end position="243"/>
    </location>
</feature>
<evidence type="ECO:0000256" key="4">
    <source>
        <dbReference type="ARBA" id="ARBA00022679"/>
    </source>
</evidence>
<organism evidence="13 14">
    <name type="scientific">Salmo salar</name>
    <name type="common">Atlantic salmon</name>
    <dbReference type="NCBI Taxonomy" id="8030"/>
    <lineage>
        <taxon>Eukaryota</taxon>
        <taxon>Metazoa</taxon>
        <taxon>Chordata</taxon>
        <taxon>Craniata</taxon>
        <taxon>Vertebrata</taxon>
        <taxon>Euteleostomi</taxon>
        <taxon>Actinopterygii</taxon>
        <taxon>Neopterygii</taxon>
        <taxon>Teleostei</taxon>
        <taxon>Protacanthopterygii</taxon>
        <taxon>Salmoniformes</taxon>
        <taxon>Salmonidae</taxon>
        <taxon>Salmoninae</taxon>
        <taxon>Salmo</taxon>
    </lineage>
</organism>
<feature type="region of interest" description="Disordered" evidence="10">
    <location>
        <begin position="1"/>
        <end position="53"/>
    </location>
</feature>
<keyword evidence="13" id="KW-1185">Reference proteome</keyword>
<feature type="domain" description="Ig-like" evidence="11">
    <location>
        <begin position="1478"/>
        <end position="1566"/>
    </location>
</feature>
<dbReference type="KEGG" id="sasa:106573492"/>
<feature type="compositionally biased region" description="Polar residues" evidence="10">
    <location>
        <begin position="1336"/>
        <end position="1348"/>
    </location>
</feature>
<feature type="compositionally biased region" description="Basic and acidic residues" evidence="10">
    <location>
        <begin position="476"/>
        <end position="487"/>
    </location>
</feature>
<feature type="domain" description="Alpha-type protein kinase" evidence="12">
    <location>
        <begin position="1594"/>
        <end position="1825"/>
    </location>
</feature>
<evidence type="ECO:0000256" key="2">
    <source>
        <dbReference type="ARBA" id="ARBA00012513"/>
    </source>
</evidence>
<keyword evidence="7" id="KW-0393">Immunoglobulin domain</keyword>
<evidence type="ECO:0000256" key="9">
    <source>
        <dbReference type="ARBA" id="ARBA00048679"/>
    </source>
</evidence>
<dbReference type="SMART" id="SM00408">
    <property type="entry name" value="IGc2"/>
    <property type="match status" value="2"/>
</dbReference>
<feature type="region of interest" description="Disordered" evidence="10">
    <location>
        <begin position="357"/>
        <end position="409"/>
    </location>
</feature>
<evidence type="ECO:0000313" key="15">
    <source>
        <dbReference type="RefSeq" id="XP_014004059.2"/>
    </source>
</evidence>
<feature type="compositionally biased region" description="Basic and acidic residues" evidence="10">
    <location>
        <begin position="1458"/>
        <end position="1470"/>
    </location>
</feature>
<dbReference type="GO" id="GO:0055013">
    <property type="term" value="P:cardiac muscle cell development"/>
    <property type="evidence" value="ECO:0007669"/>
    <property type="project" value="TreeGrafter"/>
</dbReference>
<dbReference type="InterPro" id="IPR036179">
    <property type="entry name" value="Ig-like_dom_sf"/>
</dbReference>
<dbReference type="CDD" id="cd16973">
    <property type="entry name" value="Alpha_kinase_ALPK3"/>
    <property type="match status" value="1"/>
</dbReference>
<feature type="compositionally biased region" description="Polar residues" evidence="10">
    <location>
        <begin position="27"/>
        <end position="46"/>
    </location>
</feature>
<dbReference type="InterPro" id="IPR013783">
    <property type="entry name" value="Ig-like_fold"/>
</dbReference>
<dbReference type="SMART" id="SM00409">
    <property type="entry name" value="IG"/>
    <property type="match status" value="2"/>
</dbReference>
<feature type="region of interest" description="Disordered" evidence="10">
    <location>
        <begin position="1449"/>
        <end position="1470"/>
    </location>
</feature>
<feature type="compositionally biased region" description="Polar residues" evidence="10">
    <location>
        <begin position="665"/>
        <end position="674"/>
    </location>
</feature>
<feature type="region of interest" description="Disordered" evidence="10">
    <location>
        <begin position="1834"/>
        <end position="1912"/>
    </location>
</feature>
<dbReference type="SUPFAM" id="SSF48726">
    <property type="entry name" value="Immunoglobulin"/>
    <property type="match status" value="2"/>
</dbReference>
<sequence length="1912" mass="212204">MTSRRPMTRSYSGNGRSGGSYNEEEVSSSNGRLESSNYLSNVRPENSYSRYSQSRSSRSTLFGVMAQLTEDTQPVFETTVKSKAVSENCNVKLTCVVTGNPAPELTWYRDDMELDRYCGLPKYKIGCNGKTHTLHIYNCTVDDAAIYQASARNSKGIVSCSGVLEVGTMSEYKIHQRFFAKLKQKAENKKRELEESRKRGKENVQKESREQQPLRSSPIPSQRKRRASSVPSSPPDGEEITVSQGAAAVEQLVPAVEEPNGVSAKVSEPAPVKPTENVSNIPNRETREPKKKIKISNGVDSGVISSSHTGPSSNHTGPGTGENSYDGGISLSQFLADTLYSQTAEEKIPAQVEETLAAETMDTTAADPKTDVREEKGREREDREGADRERMLGEQEREKMRGGELSIEREKERAREAEQLHRTTAHSNTASEVKMVAKTHAHKEGDHHDHHHMQETLSNVFHSVKYFFFGKSKKDHASHDHHVKGQESESGYPVAPTQPYPSLPHRHPQEQDGQPEVYKNPTEETVPMVVDGPQEAPITLLPHQQPDSLERLYPDEHKCGITISHPEEPPSASKRAPESVPDSLEHVEQRAMDVCLEVISNTTETVPMSGPPALSEAAEDQTQADSVPHTVVSAPHEINIQVFSSGTDQVTRLNDKTEDLHKQGISDSTRNPDASSGAGPHMSNLTSMDDSGSAPNNNVLPTVSQCLIESEKEKEMHVDEKGIESVYKNQGEKGDVKAENQPYPSLNVSAGIFYIKTPAIEERIETYNFKTQEQQTLTLDDKVNTHDSKSQDKYIDTLQENVETISSKAHIECIPVLEESKEKIHNKEEEIHFKRLEESSPTLLQKSLKNRDLKIPDEYPPVAGESIEDHDLNTKGKSTLALEKSVESALKVECAPALEKSLVDCPFGNQNVRLQRHEVPTLTMERRDEMEEIVTEIKVEMLGESKSHSETQPVRGSAIVSAEQPVAASVTSRKANATHLGGYSGNVTEIRIVDSALKIPEIKMIVTEQQTNEEPMIIPNIEITEPEVKEPTQPLIPITPNEPTSESAIFQKDDANEVLDIMITEKSAAFTPVTIDVTPTQESKQNNIIIEPMEEVQEVTPVEEAKTPMAEQPTNSECLTKTDTKLIPKINVSYTDDSELDHEHPQVKPLVLDTGTPEEVPKVPLFVVPPISVICEDSPFESKELLKNESKESESLAAMLRGVKSDLENSSTPESDKPHCIPQKQTIETKERSAIDNTPSVSYKTLMPTEETTIQKAEDISITETDKLKPLKESRIESYIIGDEPRERNPIERLAVKPPTPPRSPSTLRRFMSRTPPAITVDDPANSEKAGLEQSGGDTPTSSLSCESSPKMKRRDSLTLIRSATAEELASGARRKIFIPREGEGVVVALGVGGSPLDTQVKEAAPYLSPSQARRAAFLQAPAGSQTPPLERRSPLLSRRKATLEVPKVVETNTEEPESPKTEVKPPEKEKLNPFKAPQVIRKIRGEPFPDASGHLKLWCQFFNVLSDSSIKWYRDEEEIVEVKKSGGDESQVALAIVQTSSQDCGVYGCTIKNEFGTDSTDFLLSVDLLSEYFLREDLEVGEEIEMTPMLFTKGLADPGYWGEKFFGRIMTQEAHLGEGCAHKACRVKVIYGLDPVFESGTNCIIKVQNPIAYGTNEDSNLAERNMEMTKQECKIQNTVREYCKIFAAEARVIENFGFSLEVSPLYLIYRPANSVPYATVEADLKDIFLKYCMMDAKGRLITRATSEVEMKCCSFQHWIHQWTNGNLLVTGLEGVGPKITKVRIVTKLKGYQGLTEDGSPKVFEQFLTQHQCNYYCGLLSLRTLKPMDTLQQPPKIKVSRSPLLGRKLGSSSPQLNRKLRSSSPQLQRKGLNSPLTTRKPTSSPKVPRKTGETENKSTAKPNADDRLKVVV</sequence>
<feature type="region of interest" description="Disordered" evidence="10">
    <location>
        <begin position="661"/>
        <end position="698"/>
    </location>
</feature>
<dbReference type="InterPro" id="IPR007110">
    <property type="entry name" value="Ig-like_dom"/>
</dbReference>
<evidence type="ECO:0000259" key="11">
    <source>
        <dbReference type="PROSITE" id="PS50835"/>
    </source>
</evidence>
<dbReference type="InterPro" id="IPR011009">
    <property type="entry name" value="Kinase-like_dom_sf"/>
</dbReference>
<feature type="region of interest" description="Disordered" evidence="10">
    <location>
        <begin position="256"/>
        <end position="328"/>
    </location>
</feature>
<keyword evidence="5" id="KW-0418">Kinase</keyword>
<evidence type="ECO:0000256" key="6">
    <source>
        <dbReference type="ARBA" id="ARBA00023157"/>
    </source>
</evidence>
<dbReference type="SMART" id="SM00811">
    <property type="entry name" value="Alpha_kinase"/>
    <property type="match status" value="1"/>
</dbReference>
<feature type="compositionally biased region" description="Polar residues" evidence="10">
    <location>
        <begin position="1874"/>
        <end position="1885"/>
    </location>
</feature>
<dbReference type="Proteomes" id="UP001652741">
    <property type="component" value="Chromosome ssa16"/>
</dbReference>
<evidence type="ECO:0000259" key="12">
    <source>
        <dbReference type="PROSITE" id="PS51158"/>
    </source>
</evidence>
<keyword evidence="4" id="KW-0808">Transferase</keyword>
<dbReference type="Pfam" id="PF02816">
    <property type="entry name" value="Alpha_kinase"/>
    <property type="match status" value="1"/>
</dbReference>
<dbReference type="Gene3D" id="3.20.200.10">
    <property type="entry name" value="MHCK/EF2 kinase"/>
    <property type="match status" value="1"/>
</dbReference>
<protein>
    <recommendedName>
        <fullName evidence="2">non-specific serine/threonine protein kinase</fullName>
        <ecNumber evidence="2">2.7.11.1</ecNumber>
    </recommendedName>
</protein>
<feature type="region of interest" description="Disordered" evidence="10">
    <location>
        <begin position="605"/>
        <end position="627"/>
    </location>
</feature>
<feature type="domain" description="Ig-like" evidence="11">
    <location>
        <begin position="74"/>
        <end position="170"/>
    </location>
</feature>
<evidence type="ECO:0000313" key="14">
    <source>
        <dbReference type="RefSeq" id="XP_014004058.2"/>
    </source>
</evidence>
<dbReference type="RefSeq" id="XP_014004059.2">
    <property type="nucleotide sequence ID" value="XM_014148584.2"/>
</dbReference>
<feature type="compositionally biased region" description="Basic and acidic residues" evidence="10">
    <location>
        <begin position="1890"/>
        <end position="1912"/>
    </location>
</feature>
<dbReference type="Gene3D" id="2.60.40.10">
    <property type="entry name" value="Immunoglobulins"/>
    <property type="match status" value="2"/>
</dbReference>
<dbReference type="PROSITE" id="PS51158">
    <property type="entry name" value="ALPHA_KINASE"/>
    <property type="match status" value="1"/>
</dbReference>
<dbReference type="RefSeq" id="XP_014004058.2">
    <property type="nucleotide sequence ID" value="XM_014148583.2"/>
</dbReference>
<feature type="region of interest" description="Disordered" evidence="10">
    <location>
        <begin position="476"/>
        <end position="519"/>
    </location>
</feature>
<feature type="compositionally biased region" description="Basic and acidic residues" evidence="10">
    <location>
        <begin position="368"/>
        <end position="409"/>
    </location>
</feature>
<dbReference type="InterPro" id="IPR013098">
    <property type="entry name" value="Ig_I-set"/>
</dbReference>
<comment type="catalytic activity">
    <reaction evidence="8">
        <text>L-threonyl-[protein] + ATP = O-phospho-L-threonyl-[protein] + ADP + H(+)</text>
        <dbReference type="Rhea" id="RHEA:46608"/>
        <dbReference type="Rhea" id="RHEA-COMP:11060"/>
        <dbReference type="Rhea" id="RHEA-COMP:11605"/>
        <dbReference type="ChEBI" id="CHEBI:15378"/>
        <dbReference type="ChEBI" id="CHEBI:30013"/>
        <dbReference type="ChEBI" id="CHEBI:30616"/>
        <dbReference type="ChEBI" id="CHEBI:61977"/>
        <dbReference type="ChEBI" id="CHEBI:456216"/>
        <dbReference type="EC" id="2.7.11.1"/>
    </reaction>
</comment>
<dbReference type="InterPro" id="IPR004166">
    <property type="entry name" value="a-kinase_dom"/>
</dbReference>
<gene>
    <name evidence="14 15" type="primary">LOC106573492</name>
</gene>
<feature type="compositionally biased region" description="Polar residues" evidence="10">
    <location>
        <begin position="1850"/>
        <end position="1867"/>
    </location>
</feature>
<comment type="similarity">
    <text evidence="1">Belongs to the protein kinase superfamily. Alpha-type protein kinase family. ALPK subfamily.</text>
</comment>
<feature type="compositionally biased region" description="Basic and acidic residues" evidence="10">
    <location>
        <begin position="187"/>
        <end position="212"/>
    </location>
</feature>
<feature type="compositionally biased region" description="Polar residues" evidence="10">
    <location>
        <begin position="303"/>
        <end position="323"/>
    </location>
</feature>
<dbReference type="GeneID" id="106573492"/>
<keyword evidence="6" id="KW-1015">Disulfide bond</keyword>
<evidence type="ECO:0000256" key="5">
    <source>
        <dbReference type="ARBA" id="ARBA00022777"/>
    </source>
</evidence>
<feature type="region of interest" description="Disordered" evidence="10">
    <location>
        <begin position="1287"/>
        <end position="1356"/>
    </location>
</feature>
<feature type="compositionally biased region" description="Polar residues" evidence="10">
    <location>
        <begin position="683"/>
        <end position="698"/>
    </location>
</feature>
<evidence type="ECO:0000256" key="3">
    <source>
        <dbReference type="ARBA" id="ARBA00022527"/>
    </source>
</evidence>
<reference evidence="14 15" key="1">
    <citation type="submission" date="2025-05" db="UniProtKB">
        <authorList>
            <consortium name="RefSeq"/>
        </authorList>
    </citation>
    <scope>IDENTIFICATION</scope>
</reference>
<keyword evidence="3" id="KW-0723">Serine/threonine-protein kinase</keyword>
<dbReference type="GO" id="GO:0004674">
    <property type="term" value="F:protein serine/threonine kinase activity"/>
    <property type="evidence" value="ECO:0007669"/>
    <property type="project" value="UniProtKB-KW"/>
</dbReference>
<dbReference type="GO" id="GO:0005524">
    <property type="term" value="F:ATP binding"/>
    <property type="evidence" value="ECO:0007669"/>
    <property type="project" value="InterPro"/>
</dbReference>
<dbReference type="GO" id="GO:0005634">
    <property type="term" value="C:nucleus"/>
    <property type="evidence" value="ECO:0007669"/>
    <property type="project" value="TreeGrafter"/>
</dbReference>
<evidence type="ECO:0000313" key="13">
    <source>
        <dbReference type="Proteomes" id="UP001652741"/>
    </source>
</evidence>
<dbReference type="InterPro" id="IPR003598">
    <property type="entry name" value="Ig_sub2"/>
</dbReference>
<proteinExistence type="inferred from homology"/>
<accession>A0A1S3MLF3</accession>
<dbReference type="Pfam" id="PF07679">
    <property type="entry name" value="I-set"/>
    <property type="match status" value="2"/>
</dbReference>
<evidence type="ECO:0000256" key="10">
    <source>
        <dbReference type="SAM" id="MobiDB-lite"/>
    </source>
</evidence>
<dbReference type="PANTHER" id="PTHR47091:SF1">
    <property type="entry name" value="ALPHA-PROTEIN KINASE 3"/>
    <property type="match status" value="1"/>
</dbReference>